<organism evidence="1">
    <name type="scientific">Megavirus baoshan</name>
    <dbReference type="NCBI Taxonomy" id="2496520"/>
    <lineage>
        <taxon>Viruses</taxon>
        <taxon>Varidnaviria</taxon>
        <taxon>Bamfordvirae</taxon>
        <taxon>Nucleocytoviricota</taxon>
        <taxon>Megaviricetes</taxon>
        <taxon>Imitervirales</taxon>
        <taxon>Mimiviridae</taxon>
        <taxon>Megamimivirinae</taxon>
        <taxon>Megavirus</taxon>
        <taxon>Megavirus baoshanense</taxon>
    </lineage>
</organism>
<dbReference type="SUPFAM" id="SSF82771">
    <property type="entry name" value="GIY-YIG endonuclease"/>
    <property type="match status" value="1"/>
</dbReference>
<evidence type="ECO:0000313" key="1">
    <source>
        <dbReference type="EMBL" id="AZL89474.1"/>
    </source>
</evidence>
<dbReference type="Gene3D" id="3.40.1440.10">
    <property type="entry name" value="GIY-YIG endonuclease"/>
    <property type="match status" value="1"/>
</dbReference>
<proteinExistence type="predicted"/>
<keyword evidence="1" id="KW-0540">Nuclease</keyword>
<reference evidence="1" key="1">
    <citation type="submission" date="2018-03" db="EMBL/GenBank/DDBJ databases">
        <title>Draft genome sequences of Megaviruse, new member of the family Mimiviridae isolated from water in Shanghai, China.</title>
        <authorList>
            <person name="Xia Y."/>
        </authorList>
    </citation>
    <scope>NUCLEOTIDE SEQUENCE</scope>
    <source>
        <strain evidence="1">SH</strain>
    </source>
</reference>
<protein>
    <submittedName>
        <fullName evidence="1">Intron-encoded endonuclease</fullName>
    </submittedName>
</protein>
<dbReference type="EMBL" id="MH046811">
    <property type="protein sequence ID" value="AZL89474.1"/>
    <property type="molecule type" value="Genomic_DNA"/>
</dbReference>
<gene>
    <name evidence="1" type="ORF">Mb0724</name>
</gene>
<accession>A0A3S8UXD1</accession>
<keyword evidence="1" id="KW-0255">Endonuclease</keyword>
<dbReference type="InterPro" id="IPR035901">
    <property type="entry name" value="GIY-YIG_endonuc_sf"/>
</dbReference>
<name>A0A3S8UXD1_9VIRU</name>
<sequence>MKKIKLLNDIIPEIDQDANGDKYIKENKDTGVIYDIYNVKTNKSYIGKACSYVKHGKKKPMLYGARGRFKRHWSNKDSQLARNECPIFYQALRDSNIEDWFVFTLHVCDKKYLDKWEHKLIKLHNTSDPDHGYNYFVGSKKPDNIKHLEKYKSDKAESNVKRAKNGALRKSNNTKKLPVNIYHRSSKAPNGSLREGYFVQIKLYDKLYNKAFLSMSESMEFKLCKAQKQLKEFKRQAERDRIKNISGKDSVIALKNFNLIYSKSNLFLIYFY</sequence>
<keyword evidence="1" id="KW-0378">Hydrolase</keyword>
<dbReference type="GO" id="GO:0004519">
    <property type="term" value="F:endonuclease activity"/>
    <property type="evidence" value="ECO:0007669"/>
    <property type="project" value="UniProtKB-KW"/>
</dbReference>